<keyword evidence="3" id="KW-1185">Reference proteome</keyword>
<feature type="region of interest" description="Disordered" evidence="1">
    <location>
        <begin position="89"/>
        <end position="129"/>
    </location>
</feature>
<feature type="compositionally biased region" description="Basic and acidic residues" evidence="1">
    <location>
        <begin position="109"/>
        <end position="128"/>
    </location>
</feature>
<accession>A0AAV9IMZ6</accession>
<dbReference type="EMBL" id="JANCYU010000070">
    <property type="protein sequence ID" value="KAK4528817.1"/>
    <property type="molecule type" value="Genomic_DNA"/>
</dbReference>
<evidence type="ECO:0000313" key="2">
    <source>
        <dbReference type="EMBL" id="KAK4528817.1"/>
    </source>
</evidence>
<evidence type="ECO:0000256" key="1">
    <source>
        <dbReference type="SAM" id="MobiDB-lite"/>
    </source>
</evidence>
<dbReference type="AlphaFoldDB" id="A0AAV9IMZ6"/>
<name>A0AAV9IMZ6_9RHOD</name>
<protein>
    <submittedName>
        <fullName evidence="2">Uncharacterized protein</fullName>
    </submittedName>
</protein>
<organism evidence="2 3">
    <name type="scientific">Galdieria yellowstonensis</name>
    <dbReference type="NCBI Taxonomy" id="3028027"/>
    <lineage>
        <taxon>Eukaryota</taxon>
        <taxon>Rhodophyta</taxon>
        <taxon>Bangiophyceae</taxon>
        <taxon>Galdieriales</taxon>
        <taxon>Galdieriaceae</taxon>
        <taxon>Galdieria</taxon>
    </lineage>
</organism>
<dbReference type="Proteomes" id="UP001300502">
    <property type="component" value="Unassembled WGS sequence"/>
</dbReference>
<reference evidence="2 3" key="1">
    <citation type="submission" date="2022-07" db="EMBL/GenBank/DDBJ databases">
        <title>Genome-wide signatures of adaptation to extreme environments.</title>
        <authorList>
            <person name="Cho C.H."/>
            <person name="Yoon H.S."/>
        </authorList>
    </citation>
    <scope>NUCLEOTIDE SEQUENCE [LARGE SCALE GENOMIC DNA]</scope>
    <source>
        <strain evidence="2 3">108.79 E11</strain>
    </source>
</reference>
<sequence length="182" mass="20622">MSRILQLEDYKVSTSTELLEKVQKQRQLEENERNALKEYYEKFGKIRGFTPREEEDTPETLSPSQPELAVNKEQVYGCSTMTLACSSVSPSTSEQLLDDASCPPPPVQRKLDFSDNHDSADSMSERKATKPKLFQNLRSEPLFIETSGQQPSRIVESKTLVDNGTGGNRKNKLLRLGRFVCF</sequence>
<evidence type="ECO:0000313" key="3">
    <source>
        <dbReference type="Proteomes" id="UP001300502"/>
    </source>
</evidence>
<proteinExistence type="predicted"/>
<comment type="caution">
    <text evidence="2">The sequence shown here is derived from an EMBL/GenBank/DDBJ whole genome shotgun (WGS) entry which is preliminary data.</text>
</comment>
<feature type="region of interest" description="Disordered" evidence="1">
    <location>
        <begin position="47"/>
        <end position="67"/>
    </location>
</feature>
<gene>
    <name evidence="2" type="ORF">GAYE_SCF65G6764</name>
</gene>